<dbReference type="SUPFAM" id="SSF55874">
    <property type="entry name" value="ATPase domain of HSP90 chaperone/DNA topoisomerase II/histidine kinase"/>
    <property type="match status" value="2"/>
</dbReference>
<evidence type="ECO:0000256" key="6">
    <source>
        <dbReference type="PROSITE-ProRule" id="PRU00169"/>
    </source>
</evidence>
<evidence type="ECO:0000256" key="7">
    <source>
        <dbReference type="SAM" id="Coils"/>
    </source>
</evidence>
<dbReference type="PROSITE" id="PS50110">
    <property type="entry name" value="RESPONSE_REGULATORY"/>
    <property type="match status" value="2"/>
</dbReference>
<dbReference type="CDD" id="cd00082">
    <property type="entry name" value="HisKA"/>
    <property type="match status" value="1"/>
</dbReference>
<evidence type="ECO:0000313" key="11">
    <source>
        <dbReference type="Proteomes" id="UP000252107"/>
    </source>
</evidence>
<name>A0A367RPT2_9NOSO</name>
<dbReference type="SUPFAM" id="SSF47384">
    <property type="entry name" value="Homodimeric domain of signal transducing histidine kinase"/>
    <property type="match status" value="1"/>
</dbReference>
<dbReference type="EC" id="2.7.13.3" evidence="2"/>
<protein>
    <recommendedName>
        <fullName evidence="2">histidine kinase</fullName>
        <ecNumber evidence="2">2.7.13.3</ecNumber>
    </recommendedName>
</protein>
<comment type="caution">
    <text evidence="10">The sequence shown here is derived from an EMBL/GenBank/DDBJ whole genome shotgun (WGS) entry which is preliminary data.</text>
</comment>
<evidence type="ECO:0000256" key="3">
    <source>
        <dbReference type="ARBA" id="ARBA00022553"/>
    </source>
</evidence>
<dbReference type="InterPro" id="IPR003661">
    <property type="entry name" value="HisK_dim/P_dom"/>
</dbReference>
<dbReference type="Pfam" id="PF02518">
    <property type="entry name" value="HATPase_c"/>
    <property type="match status" value="2"/>
</dbReference>
<dbReference type="GO" id="GO:0000155">
    <property type="term" value="F:phosphorelay sensor kinase activity"/>
    <property type="evidence" value="ECO:0007669"/>
    <property type="project" value="InterPro"/>
</dbReference>
<dbReference type="Gene3D" id="3.30.565.10">
    <property type="entry name" value="Histidine kinase-like ATPase, C-terminal domain"/>
    <property type="match status" value="2"/>
</dbReference>
<feature type="coiled-coil region" evidence="7">
    <location>
        <begin position="160"/>
        <end position="204"/>
    </location>
</feature>
<dbReference type="InterPro" id="IPR036097">
    <property type="entry name" value="HisK_dim/P_sf"/>
</dbReference>
<feature type="domain" description="Histidine kinase" evidence="8">
    <location>
        <begin position="225"/>
        <end position="444"/>
    </location>
</feature>
<accession>A0A367RPT2</accession>
<feature type="modified residue" description="4-aspartylphosphate" evidence="6">
    <location>
        <position position="515"/>
    </location>
</feature>
<dbReference type="CDD" id="cd16934">
    <property type="entry name" value="HATPase_RsbT-like"/>
    <property type="match status" value="1"/>
</dbReference>
<dbReference type="Gene3D" id="3.40.50.2300">
    <property type="match status" value="2"/>
</dbReference>
<evidence type="ECO:0000256" key="2">
    <source>
        <dbReference type="ARBA" id="ARBA00012438"/>
    </source>
</evidence>
<evidence type="ECO:0000259" key="9">
    <source>
        <dbReference type="PROSITE" id="PS50110"/>
    </source>
</evidence>
<organism evidence="10 11">
    <name type="scientific">Nostoc minutum NIES-26</name>
    <dbReference type="NCBI Taxonomy" id="1844469"/>
    <lineage>
        <taxon>Bacteria</taxon>
        <taxon>Bacillati</taxon>
        <taxon>Cyanobacteriota</taxon>
        <taxon>Cyanophyceae</taxon>
        <taxon>Nostocales</taxon>
        <taxon>Nostocaceae</taxon>
        <taxon>Nostoc</taxon>
    </lineage>
</organism>
<keyword evidence="5" id="KW-0902">Two-component regulatory system</keyword>
<dbReference type="CDD" id="cd16922">
    <property type="entry name" value="HATPase_EvgS-ArcB-TorS-like"/>
    <property type="match status" value="1"/>
</dbReference>
<keyword evidence="3 6" id="KW-0597">Phosphoprotein</keyword>
<dbReference type="InterPro" id="IPR005467">
    <property type="entry name" value="His_kinase_dom"/>
</dbReference>
<dbReference type="PRINTS" id="PR00344">
    <property type="entry name" value="BCTRLSENSOR"/>
</dbReference>
<dbReference type="SMART" id="SM00388">
    <property type="entry name" value="HisKA"/>
    <property type="match status" value="1"/>
</dbReference>
<gene>
    <name evidence="10" type="ORF">A6770_13790</name>
</gene>
<proteinExistence type="predicted"/>
<dbReference type="PANTHER" id="PTHR43547:SF2">
    <property type="entry name" value="HYBRID SIGNAL TRANSDUCTION HISTIDINE KINASE C"/>
    <property type="match status" value="1"/>
</dbReference>
<dbReference type="SMART" id="SM00387">
    <property type="entry name" value="HATPase_c"/>
    <property type="match status" value="2"/>
</dbReference>
<dbReference type="InterPro" id="IPR036890">
    <property type="entry name" value="HATPase_C_sf"/>
</dbReference>
<reference evidence="10" key="1">
    <citation type="submission" date="2016-04" db="EMBL/GenBank/DDBJ databases">
        <authorList>
            <person name="Tabuchi Yagui T.R."/>
        </authorList>
    </citation>
    <scope>NUCLEOTIDE SEQUENCE [LARGE SCALE GENOMIC DNA]</scope>
    <source>
        <strain evidence="10">NIES-26</strain>
    </source>
</reference>
<dbReference type="Pfam" id="PF00512">
    <property type="entry name" value="HisKA"/>
    <property type="match status" value="1"/>
</dbReference>
<dbReference type="CDD" id="cd00156">
    <property type="entry name" value="REC"/>
    <property type="match status" value="1"/>
</dbReference>
<dbReference type="SMART" id="SM00448">
    <property type="entry name" value="REC"/>
    <property type="match status" value="2"/>
</dbReference>
<evidence type="ECO:0000256" key="1">
    <source>
        <dbReference type="ARBA" id="ARBA00000085"/>
    </source>
</evidence>
<sequence length="713" mass="79268">MNLTILTLEIRYEQDVVLTRQRARQIAELLGFDSQEQVRIATAVSEIARNAFQYAGGGTVEFKVEGEAPQNLVVDIDDRGPGIPNLKMILEGHYTSTTGMGWGIIGTQKLVDQFQIESVVGQGTKVLIYKKLPKKAPNLTSQRLDRIKQEFEERSPQNPFEEIQRQNQELLQAMAELRKREEELMQLNRELEDTNRGVVALYAELDEKADFLQKANELKTRFFSNMSHEFRTPLNSVISLSRILLAHMDGPLTTEQEKQVMFIQKAAEGLLELINDLLDLAKVEAGKTTVHPSDFEVSDLFGALRGMLRPLIAYNSSVALIFDEPVGLPTLHTDEGKVAQILRNFISNALKYTEQGEVRVTAMMTGDTITFSVADTGIGIAPSDGERIFEDFVQIESELQKRVKGTGLGLPLSRKLAQLLGGDVSLKSELGQGSTFFASIPLVYTGSNTTLTLPSPTWQVDPERFPVLVVEDNDETLLIYEKCLQASNYQMISATTVNQAKQALQRFRPVAIILDILLQEQNTWSFLAEIKDNDVTRHIPIIVVTVIDNEKQVLASGADEFLIKPVDRLLLLTKLDTLVKQDKLQKLLLIDDDLASRYVLKQLLTNTSLHILEAANGSEGLRLAESEKPQAIVLDLNMPGINGMEVLNQLKSNPVTSAIPVILNTSKPLEGEEQNYLAKNCVAIITKQTSSQAEASTQLRQALVTAGLILNHN</sequence>
<feature type="modified residue" description="4-aspartylphosphate" evidence="6">
    <location>
        <position position="635"/>
    </location>
</feature>
<keyword evidence="4 10" id="KW-0418">Kinase</keyword>
<dbReference type="Proteomes" id="UP000252107">
    <property type="component" value="Unassembled WGS sequence"/>
</dbReference>
<dbReference type="PROSITE" id="PS50109">
    <property type="entry name" value="HIS_KIN"/>
    <property type="match status" value="1"/>
</dbReference>
<dbReference type="PANTHER" id="PTHR43547">
    <property type="entry name" value="TWO-COMPONENT HISTIDINE KINASE"/>
    <property type="match status" value="1"/>
</dbReference>
<keyword evidence="4 10" id="KW-0808">Transferase</keyword>
<dbReference type="EMBL" id="LXQD01000109">
    <property type="protein sequence ID" value="RCJ37861.1"/>
    <property type="molecule type" value="Genomic_DNA"/>
</dbReference>
<keyword evidence="11" id="KW-1185">Reference proteome</keyword>
<evidence type="ECO:0000313" key="10">
    <source>
        <dbReference type="EMBL" id="RCJ37861.1"/>
    </source>
</evidence>
<dbReference type="Pfam" id="PF00072">
    <property type="entry name" value="Response_reg"/>
    <property type="match status" value="2"/>
</dbReference>
<comment type="catalytic activity">
    <reaction evidence="1">
        <text>ATP + protein L-histidine = ADP + protein N-phospho-L-histidine.</text>
        <dbReference type="EC" id="2.7.13.3"/>
    </reaction>
</comment>
<dbReference type="InterPro" id="IPR003594">
    <property type="entry name" value="HATPase_dom"/>
</dbReference>
<dbReference type="SUPFAM" id="SSF52172">
    <property type="entry name" value="CheY-like"/>
    <property type="match status" value="2"/>
</dbReference>
<dbReference type="InterPro" id="IPR011006">
    <property type="entry name" value="CheY-like_superfamily"/>
</dbReference>
<dbReference type="InterPro" id="IPR004358">
    <property type="entry name" value="Sig_transdc_His_kin-like_C"/>
</dbReference>
<feature type="domain" description="Response regulatory" evidence="9">
    <location>
        <begin position="586"/>
        <end position="702"/>
    </location>
</feature>
<evidence type="ECO:0000256" key="5">
    <source>
        <dbReference type="ARBA" id="ARBA00023012"/>
    </source>
</evidence>
<keyword evidence="7" id="KW-0175">Coiled coil</keyword>
<dbReference type="Gene3D" id="1.10.287.130">
    <property type="match status" value="1"/>
</dbReference>
<evidence type="ECO:0000256" key="4">
    <source>
        <dbReference type="ARBA" id="ARBA00022777"/>
    </source>
</evidence>
<feature type="domain" description="Response regulatory" evidence="9">
    <location>
        <begin position="466"/>
        <end position="579"/>
    </location>
</feature>
<evidence type="ECO:0000259" key="8">
    <source>
        <dbReference type="PROSITE" id="PS50109"/>
    </source>
</evidence>
<dbReference type="AlphaFoldDB" id="A0A367RPT2"/>
<dbReference type="InterPro" id="IPR001789">
    <property type="entry name" value="Sig_transdc_resp-reg_receiver"/>
</dbReference>